<accession>A0A2M7QIT8</accession>
<dbReference type="Proteomes" id="UP000229401">
    <property type="component" value="Unassembled WGS sequence"/>
</dbReference>
<sequence length="94" mass="11260">MLKNRTLIHLDKDIRSQLYDLITYCNSIEYKIHELKNNVGTKLQKALIKQPLNVFQAQEIAFYITENFFIKMGQQDFDQRKKKMHIIFPLLNDT</sequence>
<dbReference type="EMBL" id="PFLI01000126">
    <property type="protein sequence ID" value="PIY71896.1"/>
    <property type="molecule type" value="Genomic_DNA"/>
</dbReference>
<evidence type="ECO:0000313" key="1">
    <source>
        <dbReference type="EMBL" id="PIY71896.1"/>
    </source>
</evidence>
<name>A0A2M7QIT8_9BACT</name>
<organism evidence="1 2">
    <name type="scientific">Candidatus Roizmanbacteria bacterium CG_4_10_14_0_8_um_filter_33_9</name>
    <dbReference type="NCBI Taxonomy" id="1974826"/>
    <lineage>
        <taxon>Bacteria</taxon>
        <taxon>Candidatus Roizmaniibacteriota</taxon>
    </lineage>
</organism>
<dbReference type="AlphaFoldDB" id="A0A2M7QIT8"/>
<gene>
    <name evidence="1" type="ORF">COY87_03785</name>
</gene>
<protein>
    <submittedName>
        <fullName evidence="1">Uncharacterized protein</fullName>
    </submittedName>
</protein>
<evidence type="ECO:0000313" key="2">
    <source>
        <dbReference type="Proteomes" id="UP000229401"/>
    </source>
</evidence>
<proteinExistence type="predicted"/>
<reference evidence="2" key="1">
    <citation type="submission" date="2017-09" db="EMBL/GenBank/DDBJ databases">
        <title>Depth-based differentiation of microbial function through sediment-hosted aquifers and enrichment of novel symbionts in the deep terrestrial subsurface.</title>
        <authorList>
            <person name="Probst A.J."/>
            <person name="Ladd B."/>
            <person name="Jarett J.K."/>
            <person name="Geller-Mcgrath D.E."/>
            <person name="Sieber C.M.K."/>
            <person name="Emerson J.B."/>
            <person name="Anantharaman K."/>
            <person name="Thomas B.C."/>
            <person name="Malmstrom R."/>
            <person name="Stieglmeier M."/>
            <person name="Klingl A."/>
            <person name="Woyke T."/>
            <person name="Ryan C.M."/>
            <person name="Banfield J.F."/>
        </authorList>
    </citation>
    <scope>NUCLEOTIDE SEQUENCE [LARGE SCALE GENOMIC DNA]</scope>
</reference>
<comment type="caution">
    <text evidence="1">The sequence shown here is derived from an EMBL/GenBank/DDBJ whole genome shotgun (WGS) entry which is preliminary data.</text>
</comment>